<dbReference type="RefSeq" id="WP_188553717.1">
    <property type="nucleotide sequence ID" value="NZ_BMGT01000002.1"/>
</dbReference>
<evidence type="ECO:0000256" key="2">
    <source>
        <dbReference type="ARBA" id="ARBA00022801"/>
    </source>
</evidence>
<dbReference type="SUPFAM" id="SSF49785">
    <property type="entry name" value="Galactose-binding domain-like"/>
    <property type="match status" value="2"/>
</dbReference>
<dbReference type="PANTHER" id="PTHR43817:SF1">
    <property type="entry name" value="HYDROLASE, FAMILY 43, PUTATIVE (AFU_ORTHOLOGUE AFUA_3G01660)-RELATED"/>
    <property type="match status" value="1"/>
</dbReference>
<sequence>MKSGFISRRVGIFAAAAFFVCGPIVFAQQASTDLQQGFQSPPESARPRVWWHWMNGNITKDGINLDLEWMKRIGIGGFQNFDAALGTPQVVPNRLVYMTPGWKDAFLFTTHKADALGLEMAIAGSPGWSESGGPWVKPYQAMKKVVWSETDIEGGQPFHGVLPPPPKETGPFGDLAQADLMGAMGGVKAPPPPVDFGADSEVIAFRTPADDISMAQLNPKVTTNDGAVSDPSLLWDGDLNHSIEFLAAAPGQKSWVQFEFDKPQSIQAVTFAMGGPRNPLAQFQGETGKGPVLEKSDDGVNFEEVVRIPTAGAVQHTMSFPAVTARFFRLSFLEAQPAKGQLGDIDPAELGIKPETGPQMHRIAELALHTGARVNRFEEKAAFATLPDNYSAATPKPTAGSAIPVADVVDLTAKMQKDGTLNWTPPPGRWTVLRMGYSLTGITNHPASPEATGPEVDKLNASYVKDYFDNYLDQYKSATDGMMGKRGLQYVINDSWEAGTENWTNDMIAEFVKRRGYDPRPWLPVLTGRVVGSAADSDRFLWDFRRTLAELLAENHYSTLSAELHARGMGQYGESHEEGRATIGDGMEMKRYDDVPMAAMWVQHPGVNADQLGYDADIRESASVAHIWGQNLVAAESMTAASNPWGWCPNTLKPTADKELAEGLNRFVIHTSVHQPLIGKAPGLALGPFGQWFTRNETWAEQATPWITYLARSSYLLQQGKFVADIAYFYGEDSNLTAIFGNRAPDVPSGYNFDYVNADALEHKLNVREGSLVTESGMSYRVLILDQYSEHMSLPVLRRLQTLVNDGATIIGKRPTDDPSLSDDQATFHSIVQDLWGSTDEDRSVGKGRILQQGSVADALQRAKIEPDFTFKKSRPESEILFVHRRTPTSDLYYIDNRTDQPESIDASFAITGKAAELWHADTGKIEPSSYVIADGRTSVPLNLDPYGTVFVVFRHAAQKPSRHLPAVQETAIKSIDGPWDLSFEKDKGAPDSIKLEQLTSWSDNSDPGIRYFSGHGTYTKHVNLPASSFKAGDKLWIDLGTVDNLAEVTVNGKSLGIAWKAPYRVDATGALHPGDNLLQVRVVDLWVNRLIGDQQPNAKQYTFTVRNPYKTNSPLVPSGLIGPVRILREEHVQEAKAAE</sequence>
<proteinExistence type="predicted"/>
<feature type="chain" id="PRO_5037218590" description="Glycoside hydrolase" evidence="3">
    <location>
        <begin position="28"/>
        <end position="1140"/>
    </location>
</feature>
<protein>
    <recommendedName>
        <fullName evidence="6">Glycoside hydrolase</fullName>
    </recommendedName>
</protein>
<keyword evidence="5" id="KW-1185">Reference proteome</keyword>
<evidence type="ECO:0000313" key="5">
    <source>
        <dbReference type="Proteomes" id="UP000647241"/>
    </source>
</evidence>
<evidence type="ECO:0000313" key="4">
    <source>
        <dbReference type="EMBL" id="GGG74773.1"/>
    </source>
</evidence>
<dbReference type="Proteomes" id="UP000647241">
    <property type="component" value="Unassembled WGS sequence"/>
</dbReference>
<dbReference type="AlphaFoldDB" id="A0A917HCL5"/>
<keyword evidence="2" id="KW-0378">Hydrolase</keyword>
<evidence type="ECO:0000256" key="1">
    <source>
        <dbReference type="ARBA" id="ARBA00022729"/>
    </source>
</evidence>
<dbReference type="NCBIfam" id="NF045579">
    <property type="entry name" value="rhamnoside_JR"/>
    <property type="match status" value="1"/>
</dbReference>
<evidence type="ECO:0000256" key="3">
    <source>
        <dbReference type="SAM" id="SignalP"/>
    </source>
</evidence>
<dbReference type="Pfam" id="PF17132">
    <property type="entry name" value="Glyco_hydro_106"/>
    <property type="match status" value="1"/>
</dbReference>
<reference evidence="4" key="1">
    <citation type="journal article" date="2014" name="Int. J. Syst. Evol. Microbiol.">
        <title>Complete genome sequence of Corynebacterium casei LMG S-19264T (=DSM 44701T), isolated from a smear-ripened cheese.</title>
        <authorList>
            <consortium name="US DOE Joint Genome Institute (JGI-PGF)"/>
            <person name="Walter F."/>
            <person name="Albersmeier A."/>
            <person name="Kalinowski J."/>
            <person name="Ruckert C."/>
        </authorList>
    </citation>
    <scope>NUCLEOTIDE SEQUENCE</scope>
    <source>
        <strain evidence="4">CGMCC 1.12997</strain>
    </source>
</reference>
<comment type="caution">
    <text evidence="4">The sequence shown here is derived from an EMBL/GenBank/DDBJ whole genome shotgun (WGS) entry which is preliminary data.</text>
</comment>
<gene>
    <name evidence="4" type="ORF">GCM10011585_16880</name>
</gene>
<dbReference type="Gene3D" id="2.60.120.260">
    <property type="entry name" value="Galactose-binding domain-like"/>
    <property type="match status" value="2"/>
</dbReference>
<name>A0A917HCL5_9BACT</name>
<feature type="signal peptide" evidence="3">
    <location>
        <begin position="1"/>
        <end position="27"/>
    </location>
</feature>
<reference evidence="4" key="2">
    <citation type="submission" date="2020-09" db="EMBL/GenBank/DDBJ databases">
        <authorList>
            <person name="Sun Q."/>
            <person name="Zhou Y."/>
        </authorList>
    </citation>
    <scope>NUCLEOTIDE SEQUENCE</scope>
    <source>
        <strain evidence="4">CGMCC 1.12997</strain>
    </source>
</reference>
<dbReference type="EMBL" id="BMGT01000002">
    <property type="protein sequence ID" value="GGG74773.1"/>
    <property type="molecule type" value="Genomic_DNA"/>
</dbReference>
<organism evidence="4 5">
    <name type="scientific">Edaphobacter dinghuensis</name>
    <dbReference type="NCBI Taxonomy" id="1560005"/>
    <lineage>
        <taxon>Bacteria</taxon>
        <taxon>Pseudomonadati</taxon>
        <taxon>Acidobacteriota</taxon>
        <taxon>Terriglobia</taxon>
        <taxon>Terriglobales</taxon>
        <taxon>Acidobacteriaceae</taxon>
        <taxon>Edaphobacter</taxon>
    </lineage>
</organism>
<dbReference type="InterPro" id="IPR008979">
    <property type="entry name" value="Galactose-bd-like_sf"/>
</dbReference>
<dbReference type="PANTHER" id="PTHR43817">
    <property type="entry name" value="GLYCOSYL HYDROLASE"/>
    <property type="match status" value="1"/>
</dbReference>
<accession>A0A917HCL5</accession>
<evidence type="ECO:0008006" key="6">
    <source>
        <dbReference type="Google" id="ProtNLM"/>
    </source>
</evidence>
<keyword evidence="1 3" id="KW-0732">Signal</keyword>
<dbReference type="GO" id="GO:0016787">
    <property type="term" value="F:hydrolase activity"/>
    <property type="evidence" value="ECO:0007669"/>
    <property type="project" value="UniProtKB-KW"/>
</dbReference>